<keyword evidence="1" id="KW-0813">Transport</keyword>
<feature type="transmembrane region" description="Helical" evidence="6">
    <location>
        <begin position="508"/>
        <end position="530"/>
    </location>
</feature>
<evidence type="ECO:0000256" key="4">
    <source>
        <dbReference type="ARBA" id="ARBA00022643"/>
    </source>
</evidence>
<dbReference type="EMBL" id="SJPI01000002">
    <property type="protein sequence ID" value="TWT50671.1"/>
    <property type="molecule type" value="Genomic_DNA"/>
</dbReference>
<evidence type="ECO:0000256" key="1">
    <source>
        <dbReference type="ARBA" id="ARBA00022448"/>
    </source>
</evidence>
<proteinExistence type="predicted"/>
<evidence type="ECO:0000256" key="5">
    <source>
        <dbReference type="ARBA" id="ARBA00022982"/>
    </source>
</evidence>
<dbReference type="GO" id="GO:0010181">
    <property type="term" value="F:FMN binding"/>
    <property type="evidence" value="ECO:0007669"/>
    <property type="project" value="InterPro"/>
</dbReference>
<feature type="transmembrane region" description="Helical" evidence="6">
    <location>
        <begin position="380"/>
        <end position="403"/>
    </location>
</feature>
<sequence length="575" mass="62525">MASFTRMRLCGSALIEKPAKRGRMTVVHTIRCCLVVALLALLPSPHRDMDALETATIPDIADIQRLLPNAASIVEPADRLGCWSVEDANGNHLGLVARTLPAAQDQRGYRGPTEALLVMDNDHVITNLCILQSHDTGDHVDAIEKDEKFLHQFVGWELGQQSTDPKSIDGVSGATLTSLAMAAGIMQRVSPSPSLAPASLVFPEPLTAEEIQSLFGAPSTATLENVVRTGPFSDSIIGYQGPTELVLQLDDSQTIVDLRIRKSFDNEPYVGYLRDDKYYWKKYIGKPLAEFRNGDELLDSVEGVSGATMTSEAVLLTTIDFADAYSKHQTETKQTQSPLSSAWAGIRWSTHELASLLTLLILFCLSRSKAMKRKRFRQGWLLAVIVVIGFWSGNLVSIAWLAGAASAGVSWKLAIGLTAIAAVAFIVPTFSKANPYCNHLCPHGAIQQLVRPGIQSKRRLTIPTTLRTLLSVVPAITLAASYVALLFAPQFDVSQLEPFDAYAWKVAGLVAIALAITTIAFSMFVPMGYCRMGCPTGRLIDHLRLSAASGRWTRFDSGVIVMLVIAVVTRYTSSP</sequence>
<evidence type="ECO:0000313" key="9">
    <source>
        <dbReference type="Proteomes" id="UP000316598"/>
    </source>
</evidence>
<keyword evidence="6" id="KW-0472">Membrane</keyword>
<keyword evidence="3" id="KW-0285">Flavoprotein</keyword>
<keyword evidence="6" id="KW-1133">Transmembrane helix</keyword>
<name>A0A5C5WKV1_9BACT</name>
<dbReference type="PANTHER" id="PTHR36118">
    <property type="entry name" value="ION-TRANSLOCATING OXIDOREDUCTASE COMPLEX SUBUNIT G"/>
    <property type="match status" value="1"/>
</dbReference>
<dbReference type="SMART" id="SM00900">
    <property type="entry name" value="FMN_bind"/>
    <property type="match status" value="2"/>
</dbReference>
<evidence type="ECO:0000256" key="3">
    <source>
        <dbReference type="ARBA" id="ARBA00022630"/>
    </source>
</evidence>
<dbReference type="PANTHER" id="PTHR36118:SF1">
    <property type="entry name" value="ION-TRANSLOCATING OXIDOREDUCTASE COMPLEX SUBUNIT G"/>
    <property type="match status" value="1"/>
</dbReference>
<evidence type="ECO:0000256" key="2">
    <source>
        <dbReference type="ARBA" id="ARBA00022553"/>
    </source>
</evidence>
<dbReference type="AlphaFoldDB" id="A0A5C5WKV1"/>
<protein>
    <submittedName>
        <fullName evidence="8">Electron transport complex subunit RsxG</fullName>
    </submittedName>
</protein>
<dbReference type="GO" id="GO:0022900">
    <property type="term" value="P:electron transport chain"/>
    <property type="evidence" value="ECO:0007669"/>
    <property type="project" value="InterPro"/>
</dbReference>
<organism evidence="8 9">
    <name type="scientific">Rubripirellula amarantea</name>
    <dbReference type="NCBI Taxonomy" id="2527999"/>
    <lineage>
        <taxon>Bacteria</taxon>
        <taxon>Pseudomonadati</taxon>
        <taxon>Planctomycetota</taxon>
        <taxon>Planctomycetia</taxon>
        <taxon>Pirellulales</taxon>
        <taxon>Pirellulaceae</taxon>
        <taxon>Rubripirellula</taxon>
    </lineage>
</organism>
<dbReference type="InterPro" id="IPR017896">
    <property type="entry name" value="4Fe4S_Fe-S-bd"/>
</dbReference>
<dbReference type="Proteomes" id="UP000316598">
    <property type="component" value="Unassembled WGS sequence"/>
</dbReference>
<dbReference type="Pfam" id="PF12801">
    <property type="entry name" value="Fer4_5"/>
    <property type="match status" value="2"/>
</dbReference>
<dbReference type="GO" id="GO:0005886">
    <property type="term" value="C:plasma membrane"/>
    <property type="evidence" value="ECO:0007669"/>
    <property type="project" value="InterPro"/>
</dbReference>
<comment type="caution">
    <text evidence="8">The sequence shown here is derived from an EMBL/GenBank/DDBJ whole genome shotgun (WGS) entry which is preliminary data.</text>
</comment>
<feature type="domain" description="FMN-binding" evidence="7">
    <location>
        <begin position="108"/>
        <end position="192"/>
    </location>
</feature>
<dbReference type="Pfam" id="PF04205">
    <property type="entry name" value="FMN_bind"/>
    <property type="match status" value="2"/>
</dbReference>
<feature type="domain" description="FMN-binding" evidence="7">
    <location>
        <begin position="238"/>
        <end position="325"/>
    </location>
</feature>
<accession>A0A5C5WKV1</accession>
<dbReference type="InterPro" id="IPR007329">
    <property type="entry name" value="FMN-bd"/>
</dbReference>
<reference evidence="8 9" key="1">
    <citation type="submission" date="2019-02" db="EMBL/GenBank/DDBJ databases">
        <title>Deep-cultivation of Planctomycetes and their phenomic and genomic characterization uncovers novel biology.</title>
        <authorList>
            <person name="Wiegand S."/>
            <person name="Jogler M."/>
            <person name="Boedeker C."/>
            <person name="Pinto D."/>
            <person name="Vollmers J."/>
            <person name="Rivas-Marin E."/>
            <person name="Kohn T."/>
            <person name="Peeters S.H."/>
            <person name="Heuer A."/>
            <person name="Rast P."/>
            <person name="Oberbeckmann S."/>
            <person name="Bunk B."/>
            <person name="Jeske O."/>
            <person name="Meyerdierks A."/>
            <person name="Storesund J.E."/>
            <person name="Kallscheuer N."/>
            <person name="Luecker S."/>
            <person name="Lage O.M."/>
            <person name="Pohl T."/>
            <person name="Merkel B.J."/>
            <person name="Hornburger P."/>
            <person name="Mueller R.-W."/>
            <person name="Bruemmer F."/>
            <person name="Labrenz M."/>
            <person name="Spormann A.M."/>
            <person name="Op Den Camp H."/>
            <person name="Overmann J."/>
            <person name="Amann R."/>
            <person name="Jetten M.S.M."/>
            <person name="Mascher T."/>
            <person name="Medema M.H."/>
            <person name="Devos D.P."/>
            <person name="Kaster A.-K."/>
            <person name="Ovreas L."/>
            <person name="Rohde M."/>
            <person name="Galperin M.Y."/>
            <person name="Jogler C."/>
        </authorList>
    </citation>
    <scope>NUCLEOTIDE SEQUENCE [LARGE SCALE GENOMIC DNA]</scope>
    <source>
        <strain evidence="8 9">Pla22</strain>
    </source>
</reference>
<evidence type="ECO:0000259" key="7">
    <source>
        <dbReference type="SMART" id="SM00900"/>
    </source>
</evidence>
<evidence type="ECO:0000256" key="6">
    <source>
        <dbReference type="SAM" id="Phobius"/>
    </source>
</evidence>
<dbReference type="RefSeq" id="WP_146515858.1">
    <property type="nucleotide sequence ID" value="NZ_SJPI01000002.1"/>
</dbReference>
<keyword evidence="9" id="KW-1185">Reference proteome</keyword>
<dbReference type="GO" id="GO:0009055">
    <property type="term" value="F:electron transfer activity"/>
    <property type="evidence" value="ECO:0007669"/>
    <property type="project" value="InterPro"/>
</dbReference>
<keyword evidence="4" id="KW-0288">FMN</keyword>
<evidence type="ECO:0000313" key="8">
    <source>
        <dbReference type="EMBL" id="TWT50671.1"/>
    </source>
</evidence>
<feature type="transmembrane region" description="Helical" evidence="6">
    <location>
        <begin position="348"/>
        <end position="368"/>
    </location>
</feature>
<keyword evidence="2" id="KW-0597">Phosphoprotein</keyword>
<gene>
    <name evidence="8" type="primary">rsxG</name>
    <name evidence="8" type="ORF">Pla22_34140</name>
</gene>
<feature type="transmembrane region" description="Helical" evidence="6">
    <location>
        <begin position="466"/>
        <end position="488"/>
    </location>
</feature>
<keyword evidence="5" id="KW-0249">Electron transport</keyword>
<dbReference type="OrthoDB" id="235065at2"/>
<feature type="transmembrane region" description="Helical" evidence="6">
    <location>
        <begin position="409"/>
        <end position="430"/>
    </location>
</feature>
<dbReference type="InterPro" id="IPR010209">
    <property type="entry name" value="Ion_transpt_RnfG/RsxG"/>
</dbReference>
<keyword evidence="6" id="KW-0812">Transmembrane</keyword>